<dbReference type="SUPFAM" id="SSF53335">
    <property type="entry name" value="S-adenosyl-L-methionine-dependent methyltransferases"/>
    <property type="match status" value="1"/>
</dbReference>
<keyword evidence="4" id="KW-1185">Reference proteome</keyword>
<protein>
    <submittedName>
        <fullName evidence="3">Methyltransferase family protein</fullName>
    </submittedName>
</protein>
<organism evidence="3 4">
    <name type="scientific">Dokdonella fugitiva</name>
    <dbReference type="NCBI Taxonomy" id="328517"/>
    <lineage>
        <taxon>Bacteria</taxon>
        <taxon>Pseudomonadati</taxon>
        <taxon>Pseudomonadota</taxon>
        <taxon>Gammaproteobacteria</taxon>
        <taxon>Lysobacterales</taxon>
        <taxon>Rhodanobacteraceae</taxon>
        <taxon>Dokdonella</taxon>
    </lineage>
</organism>
<dbReference type="EMBL" id="SLWQ01000001">
    <property type="protein sequence ID" value="TCO42644.1"/>
    <property type="molecule type" value="Genomic_DNA"/>
</dbReference>
<keyword evidence="1 3" id="KW-0808">Transferase</keyword>
<proteinExistence type="predicted"/>
<feature type="domain" description="Methyltransferase" evidence="2">
    <location>
        <begin position="68"/>
        <end position="160"/>
    </location>
</feature>
<dbReference type="GO" id="GO:0032259">
    <property type="term" value="P:methylation"/>
    <property type="evidence" value="ECO:0007669"/>
    <property type="project" value="UniProtKB-KW"/>
</dbReference>
<sequence>MMGTDRDWENWGRSDPYFGVLSDERYRAGSMTEEDRSAFFHSGSTHVESLLGIIRARFEPAFRPRRSLDFGCGVGRLLIPLAKASGHATGVDVSASMLAEARRNCEAFDVRNVDFAASDDELSRVTGDYDLIHSHIVFAHINRRRGDALIEGLARRVAARGFIAVQVLYGCGAPRWKRALAKLRYHDPLFNAARNALRRRPLREPPMQLNIYDLADVVRRLHRLGFTEVLLVTDTFDHGQFDAAVVIAQRTPAGAP</sequence>
<name>A0A4R2IDI4_9GAMM</name>
<dbReference type="AlphaFoldDB" id="A0A4R2IDI4"/>
<accession>A0A4R2IDI4</accession>
<evidence type="ECO:0000313" key="4">
    <source>
        <dbReference type="Proteomes" id="UP000294862"/>
    </source>
</evidence>
<dbReference type="Pfam" id="PF13649">
    <property type="entry name" value="Methyltransf_25"/>
    <property type="match status" value="1"/>
</dbReference>
<dbReference type="Proteomes" id="UP000294862">
    <property type="component" value="Unassembled WGS sequence"/>
</dbReference>
<dbReference type="PANTHER" id="PTHR43861">
    <property type="entry name" value="TRANS-ACONITATE 2-METHYLTRANSFERASE-RELATED"/>
    <property type="match status" value="1"/>
</dbReference>
<dbReference type="InterPro" id="IPR029063">
    <property type="entry name" value="SAM-dependent_MTases_sf"/>
</dbReference>
<dbReference type="PANTHER" id="PTHR43861:SF3">
    <property type="entry name" value="PUTATIVE (AFU_ORTHOLOGUE AFUA_2G14390)-RELATED"/>
    <property type="match status" value="1"/>
</dbReference>
<gene>
    <name evidence="3" type="ORF">EV148_10149</name>
</gene>
<evidence type="ECO:0000256" key="1">
    <source>
        <dbReference type="ARBA" id="ARBA00022679"/>
    </source>
</evidence>
<dbReference type="Gene3D" id="3.40.50.150">
    <property type="entry name" value="Vaccinia Virus protein VP39"/>
    <property type="match status" value="1"/>
</dbReference>
<dbReference type="GO" id="GO:0008168">
    <property type="term" value="F:methyltransferase activity"/>
    <property type="evidence" value="ECO:0007669"/>
    <property type="project" value="UniProtKB-KW"/>
</dbReference>
<dbReference type="CDD" id="cd02440">
    <property type="entry name" value="AdoMet_MTases"/>
    <property type="match status" value="1"/>
</dbReference>
<comment type="caution">
    <text evidence="3">The sequence shown here is derived from an EMBL/GenBank/DDBJ whole genome shotgun (WGS) entry which is preliminary data.</text>
</comment>
<keyword evidence="3" id="KW-0489">Methyltransferase</keyword>
<dbReference type="InterPro" id="IPR041698">
    <property type="entry name" value="Methyltransf_25"/>
</dbReference>
<evidence type="ECO:0000313" key="3">
    <source>
        <dbReference type="EMBL" id="TCO42644.1"/>
    </source>
</evidence>
<evidence type="ECO:0000259" key="2">
    <source>
        <dbReference type="Pfam" id="PF13649"/>
    </source>
</evidence>
<reference evidence="3 4" key="1">
    <citation type="journal article" date="2015" name="Stand. Genomic Sci.">
        <title>Genomic Encyclopedia of Bacterial and Archaeal Type Strains, Phase III: the genomes of soil and plant-associated and newly described type strains.</title>
        <authorList>
            <person name="Whitman W.B."/>
            <person name="Woyke T."/>
            <person name="Klenk H.P."/>
            <person name="Zhou Y."/>
            <person name="Lilburn T.G."/>
            <person name="Beck B.J."/>
            <person name="De Vos P."/>
            <person name="Vandamme P."/>
            <person name="Eisen J.A."/>
            <person name="Garrity G."/>
            <person name="Hugenholtz P."/>
            <person name="Kyrpides N.C."/>
        </authorList>
    </citation>
    <scope>NUCLEOTIDE SEQUENCE [LARGE SCALE GENOMIC DNA]</scope>
    <source>
        <strain evidence="3 4">A3</strain>
    </source>
</reference>